<comment type="similarity">
    <text evidence="2">Belongs to the RIX1/PELP1 family.</text>
</comment>
<feature type="region of interest" description="Disordered" evidence="4">
    <location>
        <begin position="827"/>
        <end position="851"/>
    </location>
</feature>
<dbReference type="FunCoup" id="A0A7J7C5G1">
    <property type="interactions" value="1839"/>
</dbReference>
<name>A0A7J7C5G1_TRIWF</name>
<evidence type="ECO:0000313" key="7">
    <source>
        <dbReference type="Proteomes" id="UP000593562"/>
    </source>
</evidence>
<evidence type="ECO:0000256" key="3">
    <source>
        <dbReference type="ARBA" id="ARBA00023242"/>
    </source>
</evidence>
<dbReference type="InterPro" id="IPR016024">
    <property type="entry name" value="ARM-type_fold"/>
</dbReference>
<dbReference type="GO" id="GO:0005634">
    <property type="term" value="C:nucleus"/>
    <property type="evidence" value="ECO:0007669"/>
    <property type="project" value="UniProtKB-SubCell"/>
</dbReference>
<comment type="caution">
    <text evidence="6">The sequence shown here is derived from an EMBL/GenBank/DDBJ whole genome shotgun (WGS) entry which is preliminary data.</text>
</comment>
<comment type="subcellular location">
    <subcellularLocation>
        <location evidence="1">Nucleus</location>
    </subcellularLocation>
</comment>
<proteinExistence type="inferred from homology"/>
<evidence type="ECO:0000256" key="2">
    <source>
        <dbReference type="ARBA" id="ARBA00010511"/>
    </source>
</evidence>
<feature type="compositionally biased region" description="Basic and acidic residues" evidence="4">
    <location>
        <begin position="500"/>
        <end position="513"/>
    </location>
</feature>
<dbReference type="EMBL" id="JAAARO010000021">
    <property type="protein sequence ID" value="KAF5729410.1"/>
    <property type="molecule type" value="Genomic_DNA"/>
</dbReference>
<dbReference type="InterPro" id="IPR012583">
    <property type="entry name" value="RIX1_N"/>
</dbReference>
<dbReference type="GO" id="GO:0006364">
    <property type="term" value="P:rRNA processing"/>
    <property type="evidence" value="ECO:0007669"/>
    <property type="project" value="TreeGrafter"/>
</dbReference>
<dbReference type="Pfam" id="PF08167">
    <property type="entry name" value="RIX1"/>
    <property type="match status" value="1"/>
</dbReference>
<evidence type="ECO:0000259" key="5">
    <source>
        <dbReference type="Pfam" id="PF08167"/>
    </source>
</evidence>
<feature type="region of interest" description="Disordered" evidence="4">
    <location>
        <begin position="478"/>
        <end position="513"/>
    </location>
</feature>
<dbReference type="AlphaFoldDB" id="A0A7J7C5G1"/>
<organism evidence="6 7">
    <name type="scientific">Tripterygium wilfordii</name>
    <name type="common">Thunder God vine</name>
    <dbReference type="NCBI Taxonomy" id="458696"/>
    <lineage>
        <taxon>Eukaryota</taxon>
        <taxon>Viridiplantae</taxon>
        <taxon>Streptophyta</taxon>
        <taxon>Embryophyta</taxon>
        <taxon>Tracheophyta</taxon>
        <taxon>Spermatophyta</taxon>
        <taxon>Magnoliopsida</taxon>
        <taxon>eudicotyledons</taxon>
        <taxon>Gunneridae</taxon>
        <taxon>Pentapetalae</taxon>
        <taxon>rosids</taxon>
        <taxon>fabids</taxon>
        <taxon>Celastrales</taxon>
        <taxon>Celastraceae</taxon>
        <taxon>Tripterygium</taxon>
    </lineage>
</organism>
<dbReference type="Gene3D" id="1.25.10.10">
    <property type="entry name" value="Leucine-rich Repeat Variant"/>
    <property type="match status" value="1"/>
</dbReference>
<keyword evidence="3" id="KW-0539">Nucleus</keyword>
<gene>
    <name evidence="6" type="ORF">HS088_TW21G01575</name>
</gene>
<dbReference type="InterPro" id="IPR011989">
    <property type="entry name" value="ARM-like"/>
</dbReference>
<accession>A0A7J7C5G1</accession>
<feature type="domain" description="Pre-rRNA-processing protein RIX1 N-terminal" evidence="5">
    <location>
        <begin position="31"/>
        <end position="230"/>
    </location>
</feature>
<dbReference type="InParanoid" id="A0A7J7C5G1"/>
<feature type="region of interest" description="Disordered" evidence="4">
    <location>
        <begin position="676"/>
        <end position="702"/>
    </location>
</feature>
<evidence type="ECO:0000256" key="1">
    <source>
        <dbReference type="ARBA" id="ARBA00004123"/>
    </source>
</evidence>
<dbReference type="PANTHER" id="PTHR34105">
    <property type="entry name" value="PROLINE-, GLUTAMIC ACID- AND LEUCINE-RICH PROTEIN 1"/>
    <property type="match status" value="1"/>
</dbReference>
<reference evidence="6 7" key="1">
    <citation type="journal article" date="2020" name="Nat. Commun.">
        <title>Genome of Tripterygium wilfordii and identification of cytochrome P450 involved in triptolide biosynthesis.</title>
        <authorList>
            <person name="Tu L."/>
            <person name="Su P."/>
            <person name="Zhang Z."/>
            <person name="Gao L."/>
            <person name="Wang J."/>
            <person name="Hu T."/>
            <person name="Zhou J."/>
            <person name="Zhang Y."/>
            <person name="Zhao Y."/>
            <person name="Liu Y."/>
            <person name="Song Y."/>
            <person name="Tong Y."/>
            <person name="Lu Y."/>
            <person name="Yang J."/>
            <person name="Xu C."/>
            <person name="Jia M."/>
            <person name="Peters R.J."/>
            <person name="Huang L."/>
            <person name="Gao W."/>
        </authorList>
    </citation>
    <scope>NUCLEOTIDE SEQUENCE [LARGE SCALE GENOMIC DNA]</scope>
    <source>
        <strain evidence="7">cv. XIE 37</strain>
        <tissue evidence="6">Leaf</tissue>
    </source>
</reference>
<dbReference type="PANTHER" id="PTHR34105:SF1">
    <property type="entry name" value="PROLINE-, GLUTAMIC ACID- AND LEUCINE-RICH PROTEIN 1"/>
    <property type="match status" value="1"/>
</dbReference>
<feature type="region of interest" description="Disordered" evidence="4">
    <location>
        <begin position="866"/>
        <end position="896"/>
    </location>
</feature>
<protein>
    <submittedName>
        <fullName evidence="6">Proline- glutamic acid- and leucine-rich protein 1 isoform X2</fullName>
    </submittedName>
</protein>
<dbReference type="Proteomes" id="UP000593562">
    <property type="component" value="Unassembled WGS sequence"/>
</dbReference>
<feature type="compositionally biased region" description="Acidic residues" evidence="4">
    <location>
        <begin position="887"/>
        <end position="896"/>
    </location>
</feature>
<evidence type="ECO:0000256" key="4">
    <source>
        <dbReference type="SAM" id="MobiDB-lite"/>
    </source>
</evidence>
<dbReference type="SUPFAM" id="SSF48371">
    <property type="entry name" value="ARM repeat"/>
    <property type="match status" value="1"/>
</dbReference>
<sequence>MAAFQHFSNMHDVELKPRLLRSLFKDQVPDEKRPFGSPSDLSRVINLVQTHKLLSESFTETLEEKQVQRWRSAVDEWVERLLALVTSNSPDKCWAGICLLGVTTQECGSDRFSASYTVWFEKLLLHIQQPADSRFVMVASCNSVSDMITRLGRFPNARKDGTSLAGKTMQPMLKLLNGDNSEAIWSLDFNLQEAAVHLLCTIITYFPAAVQRHYDSAEAAIAFKILSRKCSADMLKKFACCLALLPKSRGDEDSWFIMMQKILLLVNSQLSDIFQGLEEETRRNEAVKLLVPPGKDPPPPLGGPMLSEEGSLNATKRSDELVISCISALMHSCCEMLTSPYPAQVNVPIRALLALVERVLMVDGSLSRNMLLFMTAMQQELICAELPVLHLSSLELLISIIKGMRSQLLPHAAYIVRLIKEYFKRCVLPDLRIKLYSITEVLLRSMGIGIAIYLAQEVVKNAFADLCPIDEENICTSSNANSSTSSETLGNHSRRKRKHGATESLEKQQIEVETSKKHSTTPISVKVAALKALKALLTEGGAFKSESWRSEVDVLLINVATSSCKGGWAKDSNYVTKSSTWADFQLIALQALLASLLSPTHVRPPHLAQGLELFRRGKQEIGTKLSEFCADALLDLEVLIHPRALPLADFSSAQGKSFDATNRGFSNSEPGASKYSIALPSGMQDIGNGPPDSDDDNLYRSWLENGDYDAPLNDQDENINIVNATETVTVDHAAQPLVVHSSGVEIPGTILGESATASVDVATKRKGDEMIVDSQQLQDYVVQSQEPTSFKGDTTTVVTGDSKAHEMGFTRTTSDNDLNYKDDEMVSTGEEASAPGNNILGKDDGSAPASEDTFTKLSAALKGIIHRSDLGSDLDNEEIPDPILTDPDSEDNLSDK</sequence>
<evidence type="ECO:0000313" key="6">
    <source>
        <dbReference type="EMBL" id="KAF5729410.1"/>
    </source>
</evidence>
<keyword evidence="7" id="KW-1185">Reference proteome</keyword>